<feature type="domain" description="Tyrosine-protein phosphatase" evidence="4">
    <location>
        <begin position="980"/>
        <end position="1173"/>
    </location>
</feature>
<dbReference type="Gene3D" id="3.90.190.10">
    <property type="entry name" value="Protein tyrosine phosphatase superfamily"/>
    <property type="match status" value="1"/>
</dbReference>
<proteinExistence type="predicted"/>
<feature type="region of interest" description="Disordered" evidence="1">
    <location>
        <begin position="1185"/>
        <end position="1239"/>
    </location>
</feature>
<organism evidence="6 7">
    <name type="scientific">Caenorhabditis nigoni</name>
    <dbReference type="NCBI Taxonomy" id="1611254"/>
    <lineage>
        <taxon>Eukaryota</taxon>
        <taxon>Metazoa</taxon>
        <taxon>Ecdysozoa</taxon>
        <taxon>Nematoda</taxon>
        <taxon>Chromadorea</taxon>
        <taxon>Rhabditida</taxon>
        <taxon>Rhabditina</taxon>
        <taxon>Rhabditomorpha</taxon>
        <taxon>Rhabditoidea</taxon>
        <taxon>Rhabditidae</taxon>
        <taxon>Peloderinae</taxon>
        <taxon>Caenorhabditis</taxon>
    </lineage>
</organism>
<dbReference type="InterPro" id="IPR000242">
    <property type="entry name" value="PTP_cat"/>
</dbReference>
<dbReference type="SMART" id="SM00453">
    <property type="entry name" value="WSN"/>
    <property type="match status" value="1"/>
</dbReference>
<accession>A0A2G5UQQ4</accession>
<evidence type="ECO:0000259" key="4">
    <source>
        <dbReference type="PROSITE" id="PS50055"/>
    </source>
</evidence>
<comment type="caution">
    <text evidence="6">The sequence shown here is derived from an EMBL/GenBank/DDBJ whole genome shotgun (WGS) entry which is preliminary data.</text>
</comment>
<keyword evidence="2" id="KW-0812">Transmembrane</keyword>
<keyword evidence="2" id="KW-0472">Membrane</keyword>
<keyword evidence="3" id="KW-0732">Signal</keyword>
<feature type="region of interest" description="Disordered" evidence="1">
    <location>
        <begin position="813"/>
        <end position="905"/>
    </location>
</feature>
<feature type="compositionally biased region" description="Basic and acidic residues" evidence="1">
    <location>
        <begin position="866"/>
        <end position="900"/>
    </location>
</feature>
<keyword evidence="2" id="KW-1133">Transmembrane helix</keyword>
<evidence type="ECO:0000313" key="7">
    <source>
        <dbReference type="Proteomes" id="UP000230233"/>
    </source>
</evidence>
<evidence type="ECO:0000313" key="6">
    <source>
        <dbReference type="EMBL" id="PIC41864.1"/>
    </source>
</evidence>
<feature type="signal peptide" evidence="3">
    <location>
        <begin position="1"/>
        <end position="17"/>
    </location>
</feature>
<feature type="domain" description="Tyrosine specific protein phosphatases" evidence="5">
    <location>
        <begin position="1158"/>
        <end position="1207"/>
    </location>
</feature>
<evidence type="ECO:0000256" key="2">
    <source>
        <dbReference type="SAM" id="Phobius"/>
    </source>
</evidence>
<feature type="compositionally biased region" description="Polar residues" evidence="1">
    <location>
        <begin position="1191"/>
        <end position="1205"/>
    </location>
</feature>
<keyword evidence="7" id="KW-1185">Reference proteome</keyword>
<dbReference type="Pfam" id="PF00102">
    <property type="entry name" value="Y_phosphatase"/>
    <property type="match status" value="1"/>
</dbReference>
<feature type="region of interest" description="Disordered" evidence="1">
    <location>
        <begin position="740"/>
        <end position="760"/>
    </location>
</feature>
<dbReference type="SMART" id="SM00194">
    <property type="entry name" value="PTPc"/>
    <property type="match status" value="1"/>
</dbReference>
<dbReference type="PROSITE" id="PS00383">
    <property type="entry name" value="TYR_PHOSPHATASE_1"/>
    <property type="match status" value="1"/>
</dbReference>
<evidence type="ECO:0000256" key="3">
    <source>
        <dbReference type="SAM" id="SignalP"/>
    </source>
</evidence>
<dbReference type="PROSITE" id="PS50055">
    <property type="entry name" value="TYR_PHOSPHATASE_PTP"/>
    <property type="match status" value="1"/>
</dbReference>
<dbReference type="PANTHER" id="PTHR32525">
    <property type="entry name" value="PROTEIN-TYROSINE-PHOSPHATASE"/>
    <property type="match status" value="1"/>
</dbReference>
<dbReference type="GO" id="GO:0004725">
    <property type="term" value="F:protein tyrosine phosphatase activity"/>
    <property type="evidence" value="ECO:0007669"/>
    <property type="project" value="InterPro"/>
</dbReference>
<gene>
    <name evidence="6" type="primary">Cnig_chr_III.g9136</name>
    <name evidence="6" type="ORF">B9Z55_009136</name>
</gene>
<dbReference type="Proteomes" id="UP000230233">
    <property type="component" value="Chromosome III"/>
</dbReference>
<name>A0A2G5UQQ4_9PELO</name>
<evidence type="ECO:0008006" key="8">
    <source>
        <dbReference type="Google" id="ProtNLM"/>
    </source>
</evidence>
<dbReference type="InterPro" id="IPR016130">
    <property type="entry name" value="Tyr_Pase_AS"/>
</dbReference>
<dbReference type="Pfam" id="PF02206">
    <property type="entry name" value="WSN"/>
    <property type="match status" value="1"/>
</dbReference>
<evidence type="ECO:0000256" key="1">
    <source>
        <dbReference type="SAM" id="MobiDB-lite"/>
    </source>
</evidence>
<dbReference type="EMBL" id="PDUG01000003">
    <property type="protein sequence ID" value="PIC41864.1"/>
    <property type="molecule type" value="Genomic_DNA"/>
</dbReference>
<reference evidence="7" key="1">
    <citation type="submission" date="2017-10" db="EMBL/GenBank/DDBJ databases">
        <title>Rapid genome shrinkage in a self-fertile nematode reveals novel sperm competition proteins.</title>
        <authorList>
            <person name="Yin D."/>
            <person name="Schwarz E.M."/>
            <person name="Thomas C.G."/>
            <person name="Felde R.L."/>
            <person name="Korf I.F."/>
            <person name="Cutter A.D."/>
            <person name="Schartner C.M."/>
            <person name="Ralston E.J."/>
            <person name="Meyer B.J."/>
            <person name="Haag E.S."/>
        </authorList>
    </citation>
    <scope>NUCLEOTIDE SEQUENCE [LARGE SCALE GENOMIC DNA]</scope>
    <source>
        <strain evidence="7">JU1422</strain>
    </source>
</reference>
<sequence length="1239" mass="139694">MNIYILFILVFVSYGFSRMSRDTSDTNLKLSVDRMEKIARITYGIYVQKGLTDGEISIDEIFKIKNLNHVFEDSGALKTELKSLVDVSNSLRRSQDISDNRKYFLALEAIRRKVDGLGDVENWAESGEIQKITENLKNKEIDLPKVENFLKYCEKLEEALKFFKSRKDLEDDAEKALANGNFLTLKNHGTSLSSETKILNSDHPEVKTVFDIKSVTDPLSVIFQATDAAEEYNKHTGSFTVKSEAEKKNFENFKDIWTYSQTSNKNIQALKSVEDLMTSYGNVSNQATFEKMLEDLNDPWIKSVIKSPNFSKSLESLKLFEAPSLNKIQTDLKGSGGQKVPIFDLLLTTDYKPTEAENVAREFTNCRAKFPISTIPTDMDLLTTSSQNMEKSVNGLKSVLDGLIEISKDPEFQKMLSDVIEFAESSVGDLQGAFDKIKGYKDYGRFNEKVLKIKSLVEKIKNLKSGLKTHALAVHDNVGKVADFQNSYKPLSEAFGCLKNVKNSGNLIGMIDLTRSMESLNSSSLDSLEKYIEKVEKISPDLKKLQNDMNNLKGKGSDGLDRLTDRKTHSEVISMATQGIGAMKTAIEKKAEIQKILPELKLVDDLKKTSKSLDQKDLDNLDSLVMMEASLDETWQSLESWKSSLKNPESTNLIDHHEIFAKAKAVSGLSLDLLEIGTSLEKLIGETADTQKKAKLEELLKMVDQMAMIGMEFSRYSKSFDDSKKTLTALDTFFASFAKNPSKPPGSPGSPGSSGSSGSSWSSAFSTTQIPAGSFNYMPILIGVLALVVLIAVSILFRIFGYPKLKKYMEERRKKQKAQRRRDAITPFSREGVTFEQDNPPAKLSTKLKKVSEKKPLLNPPPPELLLDKTQSDHNSKKSKKDEKEKNVKSKKDAPAEKTQNDSARCKINVSQEQIDILNNRIFERLRKRKDLEKLKEAGKIVGNVYTFFWEFVGSSLQHLYTEWESETYCGGNADGNTNYAIEERTRFNIKYMVEQPNGRRRKFKEETKKMDANIVTFPNKLKFILGKSPTDEEEAYWFWVMIKESKTKEVFMMSGFEEDGKNMCFEYIPLEKGQIKTFRNENVYNQVYTILCKEYKVLGDGQVVRRQLEVTYDKDEPKLIIEHVQYAKTREGDLSKNPMNPAIVSNMLKMARINKTPVIVHCQDGVNRSGAFALSIVSQFKRSTQDEDQLLTNPNTGAASTTEASPADRSSLPMPSPPADRSPAMAAAPSLRTLQSYI</sequence>
<dbReference type="SUPFAM" id="SSF52799">
    <property type="entry name" value="(Phosphotyrosine protein) phosphatases II"/>
    <property type="match status" value="1"/>
</dbReference>
<feature type="chain" id="PRO_5013579648" description="Tyrosine-protein phosphatase domain-containing protein" evidence="3">
    <location>
        <begin position="18"/>
        <end position="1239"/>
    </location>
</feature>
<dbReference type="InterPro" id="IPR000387">
    <property type="entry name" value="Tyr_Pase_dom"/>
</dbReference>
<dbReference type="PROSITE" id="PS50056">
    <property type="entry name" value="TYR_PHOSPHATASE_2"/>
    <property type="match status" value="1"/>
</dbReference>
<dbReference type="InterPro" id="IPR003125">
    <property type="entry name" value="WSN"/>
</dbReference>
<dbReference type="OrthoDB" id="5842271at2759"/>
<feature type="transmembrane region" description="Helical" evidence="2">
    <location>
        <begin position="777"/>
        <end position="800"/>
    </location>
</feature>
<dbReference type="PANTHER" id="PTHR32525:SF4">
    <property type="entry name" value="WSN DOMAIN-CONTAINING PROTEIN"/>
    <property type="match status" value="1"/>
</dbReference>
<evidence type="ECO:0000259" key="5">
    <source>
        <dbReference type="PROSITE" id="PS50056"/>
    </source>
</evidence>
<protein>
    <recommendedName>
        <fullName evidence="8">Tyrosine-protein phosphatase domain-containing protein</fullName>
    </recommendedName>
</protein>
<dbReference type="AlphaFoldDB" id="A0A2G5UQQ4"/>
<feature type="compositionally biased region" description="Low complexity" evidence="1">
    <location>
        <begin position="750"/>
        <end position="760"/>
    </location>
</feature>
<dbReference type="InterPro" id="IPR029021">
    <property type="entry name" value="Prot-tyrosine_phosphatase-like"/>
</dbReference>